<accession>A0A6G0Z7I4</accession>
<sequence length="94" mass="11218">NHTDYITFIYLSTGCNAKIENQFKLQSAPVLREREYIHSIILLYSITVFRQSSEHKFRVFAFRIRVKNEFYVCSIMLCEHRIITRKTLVANLTE</sequence>
<gene>
    <name evidence="1" type="ORF">FWK35_00025158</name>
</gene>
<proteinExistence type="predicted"/>
<name>A0A6G0Z7I4_APHCR</name>
<reference evidence="1 2" key="1">
    <citation type="submission" date="2019-08" db="EMBL/GenBank/DDBJ databases">
        <title>Whole genome of Aphis craccivora.</title>
        <authorList>
            <person name="Voronova N.V."/>
            <person name="Shulinski R.S."/>
            <person name="Bandarenka Y.V."/>
            <person name="Zhorov D.G."/>
            <person name="Warner D."/>
        </authorList>
    </citation>
    <scope>NUCLEOTIDE SEQUENCE [LARGE SCALE GENOMIC DNA]</scope>
    <source>
        <strain evidence="1">180601</strain>
        <tissue evidence="1">Whole Body</tissue>
    </source>
</reference>
<dbReference type="EMBL" id="VUJU01001181">
    <property type="protein sequence ID" value="KAF0766483.1"/>
    <property type="molecule type" value="Genomic_DNA"/>
</dbReference>
<organism evidence="1 2">
    <name type="scientific">Aphis craccivora</name>
    <name type="common">Cowpea aphid</name>
    <dbReference type="NCBI Taxonomy" id="307492"/>
    <lineage>
        <taxon>Eukaryota</taxon>
        <taxon>Metazoa</taxon>
        <taxon>Ecdysozoa</taxon>
        <taxon>Arthropoda</taxon>
        <taxon>Hexapoda</taxon>
        <taxon>Insecta</taxon>
        <taxon>Pterygota</taxon>
        <taxon>Neoptera</taxon>
        <taxon>Paraneoptera</taxon>
        <taxon>Hemiptera</taxon>
        <taxon>Sternorrhyncha</taxon>
        <taxon>Aphidomorpha</taxon>
        <taxon>Aphidoidea</taxon>
        <taxon>Aphididae</taxon>
        <taxon>Aphidini</taxon>
        <taxon>Aphis</taxon>
        <taxon>Aphis</taxon>
    </lineage>
</organism>
<feature type="non-terminal residue" evidence="1">
    <location>
        <position position="1"/>
    </location>
</feature>
<keyword evidence="2" id="KW-1185">Reference proteome</keyword>
<protein>
    <submittedName>
        <fullName evidence="1">Ig-like domain-containing protein</fullName>
    </submittedName>
</protein>
<dbReference type="Proteomes" id="UP000478052">
    <property type="component" value="Unassembled WGS sequence"/>
</dbReference>
<dbReference type="AlphaFoldDB" id="A0A6G0Z7I4"/>
<evidence type="ECO:0000313" key="1">
    <source>
        <dbReference type="EMBL" id="KAF0766483.1"/>
    </source>
</evidence>
<dbReference type="OrthoDB" id="10583830at2759"/>
<evidence type="ECO:0000313" key="2">
    <source>
        <dbReference type="Proteomes" id="UP000478052"/>
    </source>
</evidence>
<comment type="caution">
    <text evidence="1">The sequence shown here is derived from an EMBL/GenBank/DDBJ whole genome shotgun (WGS) entry which is preliminary data.</text>
</comment>